<reference evidence="2" key="1">
    <citation type="submission" date="2024-04" db="EMBL/GenBank/DDBJ databases">
        <authorList>
            <person name="Shaw F."/>
            <person name="Minotto A."/>
        </authorList>
    </citation>
    <scope>NUCLEOTIDE SEQUENCE [LARGE SCALE GENOMIC DNA]</scope>
</reference>
<keyword evidence="2" id="KW-1185">Reference proteome</keyword>
<name>A0ABP1DC55_9APHY</name>
<dbReference type="Proteomes" id="UP001497453">
    <property type="component" value="Chromosome 3"/>
</dbReference>
<protein>
    <submittedName>
        <fullName evidence="1">Uncharacterized protein</fullName>
    </submittedName>
</protein>
<evidence type="ECO:0000313" key="2">
    <source>
        <dbReference type="Proteomes" id="UP001497453"/>
    </source>
</evidence>
<proteinExistence type="predicted"/>
<evidence type="ECO:0000313" key="1">
    <source>
        <dbReference type="EMBL" id="CAL1705420.1"/>
    </source>
</evidence>
<gene>
    <name evidence="1" type="ORF">GFSPODELE1_LOCUS5419</name>
</gene>
<dbReference type="EMBL" id="OZ037946">
    <property type="protein sequence ID" value="CAL1705420.1"/>
    <property type="molecule type" value="Genomic_DNA"/>
</dbReference>
<sequence length="132" mass="15192">MVSRWDYRPRDSAEKRHLPQSVRDLSWVTFLIRNFTVPNHWNIPRLLKHAASSRSASQRIVNEKEIGSWAVTSNGTQSERLRIFAFQNVRECRNLANCNLGNHSSNGYWVFILHPKASDSILRTVNTASSTL</sequence>
<accession>A0ABP1DC55</accession>
<organism evidence="1 2">
    <name type="scientific">Somion occarium</name>
    <dbReference type="NCBI Taxonomy" id="3059160"/>
    <lineage>
        <taxon>Eukaryota</taxon>
        <taxon>Fungi</taxon>
        <taxon>Dikarya</taxon>
        <taxon>Basidiomycota</taxon>
        <taxon>Agaricomycotina</taxon>
        <taxon>Agaricomycetes</taxon>
        <taxon>Polyporales</taxon>
        <taxon>Cerrenaceae</taxon>
        <taxon>Somion</taxon>
    </lineage>
</organism>